<accession>A0ABV0YK43</accession>
<dbReference type="EMBL" id="JAHRIP010037623">
    <property type="protein sequence ID" value="MEQ2294064.1"/>
    <property type="molecule type" value="Genomic_DNA"/>
</dbReference>
<name>A0ABV0YK43_9TELE</name>
<protein>
    <submittedName>
        <fullName evidence="1">Uncharacterized protein</fullName>
    </submittedName>
</protein>
<proteinExistence type="predicted"/>
<gene>
    <name evidence="1" type="ORF">AMECASPLE_000090</name>
</gene>
<organism evidence="1 2">
    <name type="scientific">Ameca splendens</name>
    <dbReference type="NCBI Taxonomy" id="208324"/>
    <lineage>
        <taxon>Eukaryota</taxon>
        <taxon>Metazoa</taxon>
        <taxon>Chordata</taxon>
        <taxon>Craniata</taxon>
        <taxon>Vertebrata</taxon>
        <taxon>Euteleostomi</taxon>
        <taxon>Actinopterygii</taxon>
        <taxon>Neopterygii</taxon>
        <taxon>Teleostei</taxon>
        <taxon>Neoteleostei</taxon>
        <taxon>Acanthomorphata</taxon>
        <taxon>Ovalentaria</taxon>
        <taxon>Atherinomorphae</taxon>
        <taxon>Cyprinodontiformes</taxon>
        <taxon>Goodeidae</taxon>
        <taxon>Ameca</taxon>
    </lineage>
</organism>
<reference evidence="1 2" key="1">
    <citation type="submission" date="2021-06" db="EMBL/GenBank/DDBJ databases">
        <authorList>
            <person name="Palmer J.M."/>
        </authorList>
    </citation>
    <scope>NUCLEOTIDE SEQUENCE [LARGE SCALE GENOMIC DNA]</scope>
    <source>
        <strain evidence="1 2">AS_MEX2019</strain>
        <tissue evidence="1">Muscle</tissue>
    </source>
</reference>
<keyword evidence="2" id="KW-1185">Reference proteome</keyword>
<dbReference type="Proteomes" id="UP001469553">
    <property type="component" value="Unassembled WGS sequence"/>
</dbReference>
<comment type="caution">
    <text evidence="1">The sequence shown here is derived from an EMBL/GenBank/DDBJ whole genome shotgun (WGS) entry which is preliminary data.</text>
</comment>
<evidence type="ECO:0000313" key="1">
    <source>
        <dbReference type="EMBL" id="MEQ2294064.1"/>
    </source>
</evidence>
<evidence type="ECO:0000313" key="2">
    <source>
        <dbReference type="Proteomes" id="UP001469553"/>
    </source>
</evidence>
<sequence>MIVSLLQSVCVRESQFVSKLFLEQHEGRKHSSTFEARKSLMRSESYFPALTASVILHVLEPLTGANIDIAILRKKTKKLPICLYHISKPDITYCAFIHIIIVSYYQSGCQFISKYSPNK</sequence>